<evidence type="ECO:0000313" key="2">
    <source>
        <dbReference type="Proteomes" id="UP001054945"/>
    </source>
</evidence>
<name>A0AAV4NF05_CAEEX</name>
<dbReference type="Proteomes" id="UP001054945">
    <property type="component" value="Unassembled WGS sequence"/>
</dbReference>
<reference evidence="1 2" key="1">
    <citation type="submission" date="2021-06" db="EMBL/GenBank/DDBJ databases">
        <title>Caerostris extrusa draft genome.</title>
        <authorList>
            <person name="Kono N."/>
            <person name="Arakawa K."/>
        </authorList>
    </citation>
    <scope>NUCLEOTIDE SEQUENCE [LARGE SCALE GENOMIC DNA]</scope>
</reference>
<accession>A0AAV4NF05</accession>
<dbReference type="AlphaFoldDB" id="A0AAV4NF05"/>
<protein>
    <submittedName>
        <fullName evidence="1">Uncharacterized protein</fullName>
    </submittedName>
</protein>
<keyword evidence="2" id="KW-1185">Reference proteome</keyword>
<dbReference type="EMBL" id="BPLR01003320">
    <property type="protein sequence ID" value="GIX83311.1"/>
    <property type="molecule type" value="Genomic_DNA"/>
</dbReference>
<gene>
    <name evidence="1" type="ORF">CEXT_538951</name>
</gene>
<comment type="caution">
    <text evidence="1">The sequence shown here is derived from an EMBL/GenBank/DDBJ whole genome shotgun (WGS) entry which is preliminary data.</text>
</comment>
<proteinExistence type="predicted"/>
<sequence length="86" mass="9463">MHRITADSAKTCWVSLGDMKTDFATRLPNLASVTPHSHSGGGLSGDIADQICLCTRDPKKQLYANNLSWLMFRCLILNAPCNVIQE</sequence>
<evidence type="ECO:0000313" key="1">
    <source>
        <dbReference type="EMBL" id="GIX83311.1"/>
    </source>
</evidence>
<organism evidence="1 2">
    <name type="scientific">Caerostris extrusa</name>
    <name type="common">Bark spider</name>
    <name type="synonym">Caerostris bankana</name>
    <dbReference type="NCBI Taxonomy" id="172846"/>
    <lineage>
        <taxon>Eukaryota</taxon>
        <taxon>Metazoa</taxon>
        <taxon>Ecdysozoa</taxon>
        <taxon>Arthropoda</taxon>
        <taxon>Chelicerata</taxon>
        <taxon>Arachnida</taxon>
        <taxon>Araneae</taxon>
        <taxon>Araneomorphae</taxon>
        <taxon>Entelegynae</taxon>
        <taxon>Araneoidea</taxon>
        <taxon>Araneidae</taxon>
        <taxon>Caerostris</taxon>
    </lineage>
</organism>